<keyword evidence="1" id="KW-0472">Membrane</keyword>
<feature type="transmembrane region" description="Helical" evidence="1">
    <location>
        <begin position="73"/>
        <end position="98"/>
    </location>
</feature>
<name>A0A1U7LV35_NEOID</name>
<feature type="transmembrane region" description="Helical" evidence="1">
    <location>
        <begin position="170"/>
        <end position="194"/>
    </location>
</feature>
<feature type="transmembrane region" description="Helical" evidence="1">
    <location>
        <begin position="36"/>
        <end position="53"/>
    </location>
</feature>
<keyword evidence="1" id="KW-0812">Transmembrane</keyword>
<sequence>MLAYIVTIVLYAVQFGVSFVLFGSAIAALNKQGRGPFTWPVLISFCLGCGLLLKLVRVTSLRHHKNNWGQGLVILEVLGTMFVNFADIFWVAAAFHLWQHRRRVLHANHPRHTRSTALFMWSMVFLMAALNLVGTIASLVEIRKLVKSLNRANTIVSLDPRNGLLIAGTAWVATVIIWVLSLLTAIIASQILYWQTRSSRDKVTRVLAWGVAPLFVIRLVWLISRAVFLNYGSRSYNVDGLGLFFNEMPTLIVLVLYLYLGLSNRNLDMWSLPKRNQPTNQYVQLNNQSDVLLAKA</sequence>
<evidence type="ECO:0000256" key="1">
    <source>
        <dbReference type="SAM" id="Phobius"/>
    </source>
</evidence>
<reference evidence="2 3" key="1">
    <citation type="submission" date="2016-04" db="EMBL/GenBank/DDBJ databases">
        <title>Evolutionary innovation and constraint leading to complex multicellularity in the Ascomycota.</title>
        <authorList>
            <person name="Cisse O."/>
            <person name="Nguyen A."/>
            <person name="Hewitt D.A."/>
            <person name="Jedd G."/>
            <person name="Stajich J.E."/>
        </authorList>
    </citation>
    <scope>NUCLEOTIDE SEQUENCE [LARGE SCALE GENOMIC DNA]</scope>
    <source>
        <strain evidence="2 3">DAH-3</strain>
    </source>
</reference>
<evidence type="ECO:0000313" key="3">
    <source>
        <dbReference type="Proteomes" id="UP000186594"/>
    </source>
</evidence>
<organism evidence="2 3">
    <name type="scientific">Neolecta irregularis (strain DAH-3)</name>
    <dbReference type="NCBI Taxonomy" id="1198029"/>
    <lineage>
        <taxon>Eukaryota</taxon>
        <taxon>Fungi</taxon>
        <taxon>Dikarya</taxon>
        <taxon>Ascomycota</taxon>
        <taxon>Taphrinomycotina</taxon>
        <taxon>Neolectales</taxon>
        <taxon>Neolectaceae</taxon>
        <taxon>Neolecta</taxon>
    </lineage>
</organism>
<dbReference type="AlphaFoldDB" id="A0A1U7LV35"/>
<gene>
    <name evidence="2" type="ORF">NEOLI_004192</name>
</gene>
<evidence type="ECO:0000313" key="2">
    <source>
        <dbReference type="EMBL" id="OLL26504.1"/>
    </source>
</evidence>
<feature type="transmembrane region" description="Helical" evidence="1">
    <location>
        <begin position="240"/>
        <end position="260"/>
    </location>
</feature>
<proteinExistence type="predicted"/>
<dbReference type="EMBL" id="LXFE01000175">
    <property type="protein sequence ID" value="OLL26504.1"/>
    <property type="molecule type" value="Genomic_DNA"/>
</dbReference>
<comment type="caution">
    <text evidence="2">The sequence shown here is derived from an EMBL/GenBank/DDBJ whole genome shotgun (WGS) entry which is preliminary data.</text>
</comment>
<dbReference type="Proteomes" id="UP000186594">
    <property type="component" value="Unassembled WGS sequence"/>
</dbReference>
<feature type="transmembrane region" description="Helical" evidence="1">
    <location>
        <begin position="206"/>
        <end position="228"/>
    </location>
</feature>
<accession>A0A1U7LV35</accession>
<feature type="transmembrane region" description="Helical" evidence="1">
    <location>
        <begin position="6"/>
        <end position="29"/>
    </location>
</feature>
<protein>
    <submittedName>
        <fullName evidence="2">Uncharacterized protein</fullName>
    </submittedName>
</protein>
<keyword evidence="1" id="KW-1133">Transmembrane helix</keyword>
<keyword evidence="3" id="KW-1185">Reference proteome</keyword>
<feature type="transmembrane region" description="Helical" evidence="1">
    <location>
        <begin position="118"/>
        <end position="140"/>
    </location>
</feature>